<dbReference type="InterPro" id="IPR027417">
    <property type="entry name" value="P-loop_NTPase"/>
</dbReference>
<dbReference type="EMBL" id="LJIJ01000096">
    <property type="protein sequence ID" value="ODN02769.1"/>
    <property type="molecule type" value="Genomic_DNA"/>
</dbReference>
<dbReference type="Proteomes" id="UP000094527">
    <property type="component" value="Unassembled WGS sequence"/>
</dbReference>
<name>A0A1D2NC00_ORCCI</name>
<evidence type="ECO:0000313" key="3">
    <source>
        <dbReference type="Proteomes" id="UP000094527"/>
    </source>
</evidence>
<dbReference type="SUPFAM" id="SSF52540">
    <property type="entry name" value="P-loop containing nucleoside triphosphate hydrolases"/>
    <property type="match status" value="1"/>
</dbReference>
<comment type="caution">
    <text evidence="2">The sequence shown here is derived from an EMBL/GenBank/DDBJ whole genome shotgun (WGS) entry which is preliminary data.</text>
</comment>
<feature type="domain" description="Helicase ATP-binding" evidence="1">
    <location>
        <begin position="1"/>
        <end position="86"/>
    </location>
</feature>
<feature type="non-terminal residue" evidence="2">
    <location>
        <position position="1"/>
    </location>
</feature>
<dbReference type="InterPro" id="IPR014001">
    <property type="entry name" value="Helicase_ATP-bd"/>
</dbReference>
<dbReference type="PANTHER" id="PTHR14074:SF16">
    <property type="entry name" value="ANTIVIRAL INNATE IMMUNE RESPONSE RECEPTOR RIG-I"/>
    <property type="match status" value="1"/>
</dbReference>
<proteinExistence type="predicted"/>
<dbReference type="Gene3D" id="3.40.50.300">
    <property type="entry name" value="P-loop containing nucleotide triphosphate hydrolases"/>
    <property type="match status" value="1"/>
</dbReference>
<evidence type="ECO:0000313" key="2">
    <source>
        <dbReference type="EMBL" id="ODN02769.1"/>
    </source>
</evidence>
<dbReference type="STRING" id="48709.A0A1D2NC00"/>
<dbReference type="PROSITE" id="PS51192">
    <property type="entry name" value="HELICASE_ATP_BIND_1"/>
    <property type="match status" value="1"/>
</dbReference>
<reference evidence="2 3" key="1">
    <citation type="journal article" date="2016" name="Genome Biol. Evol.">
        <title>Gene Family Evolution Reflects Adaptation to Soil Environmental Stressors in the Genome of the Collembolan Orchesella cincta.</title>
        <authorList>
            <person name="Faddeeva-Vakhrusheva A."/>
            <person name="Derks M.F."/>
            <person name="Anvar S.Y."/>
            <person name="Agamennone V."/>
            <person name="Suring W."/>
            <person name="Smit S."/>
            <person name="van Straalen N.M."/>
            <person name="Roelofs D."/>
        </authorList>
    </citation>
    <scope>NUCLEOTIDE SEQUENCE [LARGE SCALE GENOMIC DNA]</scope>
    <source>
        <tissue evidence="2">Mixed pool</tissue>
    </source>
</reference>
<dbReference type="OrthoDB" id="416741at2759"/>
<dbReference type="PANTHER" id="PTHR14074">
    <property type="entry name" value="HELICASE WITH DEATH DOMAIN-RELATED"/>
    <property type="match status" value="1"/>
</dbReference>
<dbReference type="GO" id="GO:0005737">
    <property type="term" value="C:cytoplasm"/>
    <property type="evidence" value="ECO:0007669"/>
    <property type="project" value="TreeGrafter"/>
</dbReference>
<protein>
    <submittedName>
        <fullName evidence="2">Endoribonuclease Dicer 3</fullName>
    </submittedName>
</protein>
<dbReference type="InterPro" id="IPR051363">
    <property type="entry name" value="RLR_Helicase"/>
</dbReference>
<sequence>ILAMSTQILVDAITKGFVRWTQIALVILDECHHAQKNHPMASLMKGYAEKRESCPKDVPKVLGLTATIIIGKSKVADIPKEIKDIEKLLCCKAVTHRNYEEVLRHSTSTQFQIRTYETKYTENDQVCEDITGLLQLLAKLPKNVVTEDEISTIESIDHPSLISEDQLFSKRKGVPQMLKTFLNDLLKTYVELGAVLHKYSIHFERPYCAKLAAVVKMIFILQWIRQISSNSDSDSSDDDDDDYEIKEDEDPVDAVVLLENVLTVLNAFIRRIDNSMKAVALSQGSRSDQEAYIIKHCVSPKIGKLLELLGSKSMYGYVIDL</sequence>
<keyword evidence="3" id="KW-1185">Reference proteome</keyword>
<accession>A0A1D2NC00</accession>
<organism evidence="2 3">
    <name type="scientific">Orchesella cincta</name>
    <name type="common">Springtail</name>
    <name type="synonym">Podura cincta</name>
    <dbReference type="NCBI Taxonomy" id="48709"/>
    <lineage>
        <taxon>Eukaryota</taxon>
        <taxon>Metazoa</taxon>
        <taxon>Ecdysozoa</taxon>
        <taxon>Arthropoda</taxon>
        <taxon>Hexapoda</taxon>
        <taxon>Collembola</taxon>
        <taxon>Entomobryomorpha</taxon>
        <taxon>Entomobryoidea</taxon>
        <taxon>Orchesellidae</taxon>
        <taxon>Orchesellinae</taxon>
        <taxon>Orchesella</taxon>
    </lineage>
</organism>
<gene>
    <name evidence="2" type="ORF">Ocin01_03917</name>
</gene>
<dbReference type="AlphaFoldDB" id="A0A1D2NC00"/>
<evidence type="ECO:0000259" key="1">
    <source>
        <dbReference type="PROSITE" id="PS51192"/>
    </source>
</evidence>